<dbReference type="Gene3D" id="1.20.140.10">
    <property type="entry name" value="Butyryl-CoA Dehydrogenase, subunit A, domain 3"/>
    <property type="match status" value="1"/>
</dbReference>
<feature type="domain" description="Acyl-CoA dehydrogenase/oxidase N-terminal" evidence="10">
    <location>
        <begin position="6"/>
        <end position="118"/>
    </location>
</feature>
<dbReference type="InterPro" id="IPR037069">
    <property type="entry name" value="AcylCoA_DH/ox_N_sf"/>
</dbReference>
<dbReference type="InterPro" id="IPR013786">
    <property type="entry name" value="AcylCoA_DH/ox_N"/>
</dbReference>
<comment type="caution">
    <text evidence="11">The sequence shown here is derived from an EMBL/GenBank/DDBJ whole genome shotgun (WGS) entry which is preliminary data.</text>
</comment>
<dbReference type="Pfam" id="PF02770">
    <property type="entry name" value="Acyl-CoA_dh_M"/>
    <property type="match status" value="1"/>
</dbReference>
<dbReference type="AlphaFoldDB" id="A0A2M6UH55"/>
<evidence type="ECO:0000259" key="8">
    <source>
        <dbReference type="Pfam" id="PF00441"/>
    </source>
</evidence>
<evidence type="ECO:0000313" key="12">
    <source>
        <dbReference type="Proteomes" id="UP000228930"/>
    </source>
</evidence>
<dbReference type="GO" id="GO:0050660">
    <property type="term" value="F:flavin adenine dinucleotide binding"/>
    <property type="evidence" value="ECO:0007669"/>
    <property type="project" value="InterPro"/>
</dbReference>
<reference evidence="11 12" key="1">
    <citation type="submission" date="2015-06" db="EMBL/GenBank/DDBJ databases">
        <title>Comparative genome analysis of nirS-carrying Bradyrhizobium sp. strains.</title>
        <authorList>
            <person name="Ishii S."/>
            <person name="Jang J."/>
            <person name="Nishizawa T."/>
            <person name="Senoo K."/>
        </authorList>
    </citation>
    <scope>NUCLEOTIDE SEQUENCE [LARGE SCALE GENOMIC DNA]</scope>
    <source>
        <strain evidence="11 12">TSA1</strain>
    </source>
</reference>
<dbReference type="SUPFAM" id="SSF47203">
    <property type="entry name" value="Acyl-CoA dehydrogenase C-terminal domain-like"/>
    <property type="match status" value="1"/>
</dbReference>
<dbReference type="InterPro" id="IPR009100">
    <property type="entry name" value="AcylCoA_DH/oxidase_NM_dom_sf"/>
</dbReference>
<dbReference type="InterPro" id="IPR046373">
    <property type="entry name" value="Acyl-CoA_Oxase/DH_mid-dom_sf"/>
</dbReference>
<dbReference type="Gene3D" id="2.40.110.10">
    <property type="entry name" value="Butyryl-CoA Dehydrogenase, subunit A, domain 2"/>
    <property type="match status" value="1"/>
</dbReference>
<sequence>MVPHFTEELQEFRKQVRRFVKERVVPYGDAWERNQMIPRELFREMGDLGFLGVIYPEKWGGSDLGVFGQIVLAEELARSTYGGVTVAVMVHVAMASPHLVHAGTEDQLSRYAGDIVAGRKVCGIAISEPDAGSDVSGIRTRAHRDGSDWIINGSKFWITNGAYGDLFFVAARTDPNAKGSKGISVFIVERGTPGFTVGRKLEKMGIWCSDTAELNFENVRVPASNLLGEEGKGFYALMHNLQGERLTLGAMCTGEAAVVLKRTIDYVRQRRAFGGTLMDKQAIRQRLAMLHAKLESGKQLLYYAAHLANEGKRPIREVSMVKALCPEITNEIMYNCQQFHGGMGYLRDGVIERMVRDARLHAIGGGATEVMLDEIAKRFDDVWYWD</sequence>
<dbReference type="PANTHER" id="PTHR48083">
    <property type="entry name" value="MEDIUM-CHAIN SPECIFIC ACYL-COA DEHYDROGENASE, MITOCHONDRIAL-RELATED"/>
    <property type="match status" value="1"/>
</dbReference>
<protein>
    <recommendedName>
        <fullName evidence="3">Medium-chain specific acyl-CoA dehydrogenase, mitochondrial</fullName>
    </recommendedName>
</protein>
<dbReference type="EMBL" id="LFJC01000003">
    <property type="protein sequence ID" value="PIT03923.1"/>
    <property type="molecule type" value="Genomic_DNA"/>
</dbReference>
<gene>
    <name evidence="11" type="ORF">TSA1_26475</name>
</gene>
<dbReference type="GO" id="GO:0003995">
    <property type="term" value="F:acyl-CoA dehydrogenase activity"/>
    <property type="evidence" value="ECO:0007669"/>
    <property type="project" value="InterPro"/>
</dbReference>
<organism evidence="11 12">
    <name type="scientific">Bradyrhizobium nitroreducens</name>
    <dbReference type="NCBI Taxonomy" id="709803"/>
    <lineage>
        <taxon>Bacteria</taxon>
        <taxon>Pseudomonadati</taxon>
        <taxon>Pseudomonadota</taxon>
        <taxon>Alphaproteobacteria</taxon>
        <taxon>Hyphomicrobiales</taxon>
        <taxon>Nitrobacteraceae</taxon>
        <taxon>Bradyrhizobium</taxon>
    </lineage>
</organism>
<dbReference type="GO" id="GO:0005737">
    <property type="term" value="C:cytoplasm"/>
    <property type="evidence" value="ECO:0007669"/>
    <property type="project" value="TreeGrafter"/>
</dbReference>
<evidence type="ECO:0000256" key="6">
    <source>
        <dbReference type="ARBA" id="ARBA00023002"/>
    </source>
</evidence>
<dbReference type="FunFam" id="2.40.110.10:FF:000002">
    <property type="entry name" value="Acyl-CoA dehydrogenase fadE12"/>
    <property type="match status" value="1"/>
</dbReference>
<keyword evidence="6 7" id="KW-0560">Oxidoreductase</keyword>
<dbReference type="InterPro" id="IPR009075">
    <property type="entry name" value="AcylCo_DH/oxidase_C"/>
</dbReference>
<evidence type="ECO:0000256" key="4">
    <source>
        <dbReference type="ARBA" id="ARBA00022630"/>
    </source>
</evidence>
<dbReference type="Gene3D" id="1.10.540.10">
    <property type="entry name" value="Acyl-CoA dehydrogenase/oxidase, N-terminal domain"/>
    <property type="match status" value="1"/>
</dbReference>
<dbReference type="PANTHER" id="PTHR48083:SF2">
    <property type="entry name" value="MEDIUM-CHAIN SPECIFIC ACYL-COA DEHYDROGENASE, MITOCHONDRIAL"/>
    <property type="match status" value="1"/>
</dbReference>
<dbReference type="RefSeq" id="WP_100179052.1">
    <property type="nucleotide sequence ID" value="NZ_LFJC01000003.1"/>
</dbReference>
<feature type="domain" description="Acyl-CoA dehydrogenase/oxidase C-terminal" evidence="8">
    <location>
        <begin position="231"/>
        <end position="378"/>
    </location>
</feature>
<accession>A0A2M6UH55</accession>
<keyword evidence="12" id="KW-1185">Reference proteome</keyword>
<comment type="similarity">
    <text evidence="2 7">Belongs to the acyl-CoA dehydrogenase family.</text>
</comment>
<evidence type="ECO:0000313" key="11">
    <source>
        <dbReference type="EMBL" id="PIT03923.1"/>
    </source>
</evidence>
<evidence type="ECO:0000259" key="9">
    <source>
        <dbReference type="Pfam" id="PF02770"/>
    </source>
</evidence>
<dbReference type="GO" id="GO:0033539">
    <property type="term" value="P:fatty acid beta-oxidation using acyl-CoA dehydrogenase"/>
    <property type="evidence" value="ECO:0007669"/>
    <property type="project" value="TreeGrafter"/>
</dbReference>
<comment type="cofactor">
    <cofactor evidence="1 7">
        <name>FAD</name>
        <dbReference type="ChEBI" id="CHEBI:57692"/>
    </cofactor>
</comment>
<dbReference type="Pfam" id="PF02771">
    <property type="entry name" value="Acyl-CoA_dh_N"/>
    <property type="match status" value="1"/>
</dbReference>
<dbReference type="FunFam" id="1.10.540.10:FF:000026">
    <property type="entry name" value="Acyl-CoA dehydrogenase medium chain"/>
    <property type="match status" value="1"/>
</dbReference>
<evidence type="ECO:0000259" key="10">
    <source>
        <dbReference type="Pfam" id="PF02771"/>
    </source>
</evidence>
<evidence type="ECO:0000256" key="7">
    <source>
        <dbReference type="RuleBase" id="RU362125"/>
    </source>
</evidence>
<proteinExistence type="inferred from homology"/>
<evidence type="ECO:0000256" key="1">
    <source>
        <dbReference type="ARBA" id="ARBA00001974"/>
    </source>
</evidence>
<dbReference type="InterPro" id="IPR006091">
    <property type="entry name" value="Acyl-CoA_Oxase/DH_mid-dom"/>
</dbReference>
<dbReference type="PROSITE" id="PS00073">
    <property type="entry name" value="ACYL_COA_DH_2"/>
    <property type="match status" value="1"/>
</dbReference>
<evidence type="ECO:0000256" key="2">
    <source>
        <dbReference type="ARBA" id="ARBA00009347"/>
    </source>
</evidence>
<dbReference type="Proteomes" id="UP000228930">
    <property type="component" value="Unassembled WGS sequence"/>
</dbReference>
<dbReference type="InterPro" id="IPR050741">
    <property type="entry name" value="Acyl-CoA_dehydrogenase"/>
</dbReference>
<dbReference type="PROSITE" id="PS00072">
    <property type="entry name" value="ACYL_COA_DH_1"/>
    <property type="match status" value="1"/>
</dbReference>
<name>A0A2M6UH55_9BRAD</name>
<evidence type="ECO:0000256" key="3">
    <source>
        <dbReference type="ARBA" id="ARBA00019125"/>
    </source>
</evidence>
<dbReference type="Pfam" id="PF00441">
    <property type="entry name" value="Acyl-CoA_dh_1"/>
    <property type="match status" value="1"/>
</dbReference>
<keyword evidence="5 7" id="KW-0274">FAD</keyword>
<feature type="domain" description="Acyl-CoA oxidase/dehydrogenase middle" evidence="9">
    <location>
        <begin position="124"/>
        <end position="219"/>
    </location>
</feature>
<dbReference type="InterPro" id="IPR006089">
    <property type="entry name" value="Acyl-CoA_DH_CS"/>
</dbReference>
<evidence type="ECO:0000256" key="5">
    <source>
        <dbReference type="ARBA" id="ARBA00022827"/>
    </source>
</evidence>
<dbReference type="InterPro" id="IPR036250">
    <property type="entry name" value="AcylCo_DH-like_C"/>
</dbReference>
<keyword evidence="4 7" id="KW-0285">Flavoprotein</keyword>
<dbReference type="SUPFAM" id="SSF56645">
    <property type="entry name" value="Acyl-CoA dehydrogenase NM domain-like"/>
    <property type="match status" value="1"/>
</dbReference>